<dbReference type="CDD" id="cd21123">
    <property type="entry name" value="SPASM_MftC-like"/>
    <property type="match status" value="1"/>
</dbReference>
<evidence type="ECO:0000256" key="4">
    <source>
        <dbReference type="ARBA" id="ARBA00022723"/>
    </source>
</evidence>
<dbReference type="SMART" id="SM00729">
    <property type="entry name" value="Elp3"/>
    <property type="match status" value="1"/>
</dbReference>
<dbReference type="PROSITE" id="PS51918">
    <property type="entry name" value="RADICAL_SAM"/>
    <property type="match status" value="1"/>
</dbReference>
<protein>
    <submittedName>
        <fullName evidence="8">Radical SAM protein</fullName>
    </submittedName>
</protein>
<dbReference type="SUPFAM" id="SSF102114">
    <property type="entry name" value="Radical SAM enzymes"/>
    <property type="match status" value="1"/>
</dbReference>
<organism evidence="8 9">
    <name type="scientific">Thermotomaculum hydrothermale</name>
    <dbReference type="NCBI Taxonomy" id="981385"/>
    <lineage>
        <taxon>Bacteria</taxon>
        <taxon>Pseudomonadati</taxon>
        <taxon>Acidobacteriota</taxon>
        <taxon>Holophagae</taxon>
        <taxon>Thermotomaculales</taxon>
        <taxon>Thermotomaculaceae</taxon>
        <taxon>Thermotomaculum</taxon>
    </lineage>
</organism>
<dbReference type="Proteomes" id="UP000595564">
    <property type="component" value="Chromosome"/>
</dbReference>
<dbReference type="Gene3D" id="3.20.20.70">
    <property type="entry name" value="Aldolase class I"/>
    <property type="match status" value="1"/>
</dbReference>
<keyword evidence="6" id="KW-0411">Iron-sulfur</keyword>
<dbReference type="GO" id="GO:0046872">
    <property type="term" value="F:metal ion binding"/>
    <property type="evidence" value="ECO:0007669"/>
    <property type="project" value="UniProtKB-KW"/>
</dbReference>
<sequence>MISDLRWIAWEVTPRCNLSCVHCRSSSTMHLPEPMDTKQAMEVLDKIADFCKPVLVLSGGEPLLRKDLYQLAQRGTDLGFRMCIATNGTLINDEHCEKMKETGIKMVSLSLDGSTAEVHDNFRNHKGAFEGILRGIEFLKKHNIPFLINSSFTKRNMHDIENTYKLAKKLGATAWYMFMIVPTGRGKEIMEELIPPEDYDRILEWHYELEQKEKDILVRPTCAPHYYRIFIEKKQQEGKAAKRRDLTFSTKANKGCVAAQTICLIRSDGEVLPCSYFPVSGGNIFKQSLEEIWNGELFSGLRNFDNYKGRCGACKYKGVCGGCRARAYAVYGDIYEEEPFCTYIPEGYTGGIKPFDIY</sequence>
<dbReference type="PANTHER" id="PTHR11228">
    <property type="entry name" value="RADICAL SAM DOMAIN PROTEIN"/>
    <property type="match status" value="1"/>
</dbReference>
<dbReference type="SFLD" id="SFLDG01387">
    <property type="entry name" value="BtrN-like_SPASM_domain_contain"/>
    <property type="match status" value="1"/>
</dbReference>
<comment type="cofactor">
    <cofactor evidence="1">
        <name>[4Fe-4S] cluster</name>
        <dbReference type="ChEBI" id="CHEBI:49883"/>
    </cofactor>
</comment>
<dbReference type="RefSeq" id="WP_201327425.1">
    <property type="nucleotide sequence ID" value="NZ_AP017470.1"/>
</dbReference>
<dbReference type="Pfam" id="PF13186">
    <property type="entry name" value="SPASM"/>
    <property type="match status" value="1"/>
</dbReference>
<reference evidence="8 9" key="1">
    <citation type="journal article" date="2012" name="Extremophiles">
        <title>Thermotomaculum hydrothermale gen. nov., sp. nov., a novel heterotrophic thermophile within the phylum Acidobacteria from a deep-sea hydrothermal vent chimney in the Southern Okinawa Trough.</title>
        <authorList>
            <person name="Izumi H."/>
            <person name="Nunoura T."/>
            <person name="Miyazaki M."/>
            <person name="Mino S."/>
            <person name="Toki T."/>
            <person name="Takai K."/>
            <person name="Sako Y."/>
            <person name="Sawabe T."/>
            <person name="Nakagawa S."/>
        </authorList>
    </citation>
    <scope>NUCLEOTIDE SEQUENCE [LARGE SCALE GENOMIC DNA]</scope>
    <source>
        <strain evidence="8 9">AC55</strain>
    </source>
</reference>
<evidence type="ECO:0000313" key="9">
    <source>
        <dbReference type="Proteomes" id="UP000595564"/>
    </source>
</evidence>
<dbReference type="Pfam" id="PF04055">
    <property type="entry name" value="Radical_SAM"/>
    <property type="match status" value="1"/>
</dbReference>
<name>A0A7R6PPW6_9BACT</name>
<accession>A0A7R6PPW6</accession>
<dbReference type="GO" id="GO:0051539">
    <property type="term" value="F:4 iron, 4 sulfur cluster binding"/>
    <property type="evidence" value="ECO:0007669"/>
    <property type="project" value="UniProtKB-KW"/>
</dbReference>
<evidence type="ECO:0000313" key="8">
    <source>
        <dbReference type="EMBL" id="BBB33126.1"/>
    </source>
</evidence>
<evidence type="ECO:0000256" key="1">
    <source>
        <dbReference type="ARBA" id="ARBA00001966"/>
    </source>
</evidence>
<evidence type="ECO:0000256" key="6">
    <source>
        <dbReference type="ARBA" id="ARBA00023014"/>
    </source>
</evidence>
<dbReference type="InterPro" id="IPR006638">
    <property type="entry name" value="Elp3/MiaA/NifB-like_rSAM"/>
</dbReference>
<dbReference type="InterPro" id="IPR050377">
    <property type="entry name" value="Radical_SAM_PqqE_MftC-like"/>
</dbReference>
<dbReference type="KEGG" id="thyd:TTHT_1640"/>
<dbReference type="InterPro" id="IPR017200">
    <property type="entry name" value="PqqE-like"/>
</dbReference>
<dbReference type="PIRSF" id="PIRSF037420">
    <property type="entry name" value="PQQ_syn_pqqE"/>
    <property type="match status" value="1"/>
</dbReference>
<evidence type="ECO:0000256" key="2">
    <source>
        <dbReference type="ARBA" id="ARBA00022485"/>
    </source>
</evidence>
<feature type="domain" description="Radical SAM core" evidence="7">
    <location>
        <begin position="2"/>
        <end position="213"/>
    </location>
</feature>
<evidence type="ECO:0000256" key="5">
    <source>
        <dbReference type="ARBA" id="ARBA00023004"/>
    </source>
</evidence>
<dbReference type="SFLD" id="SFLDG01067">
    <property type="entry name" value="SPASM/twitch_domain_containing"/>
    <property type="match status" value="1"/>
</dbReference>
<dbReference type="InterPro" id="IPR023885">
    <property type="entry name" value="4Fe4S-binding_SPASM_dom"/>
</dbReference>
<dbReference type="InterPro" id="IPR034391">
    <property type="entry name" value="AdoMet-like_SPASM_containing"/>
</dbReference>
<keyword evidence="3" id="KW-0949">S-adenosyl-L-methionine</keyword>
<dbReference type="InterPro" id="IPR058240">
    <property type="entry name" value="rSAM_sf"/>
</dbReference>
<dbReference type="EMBL" id="AP017470">
    <property type="protein sequence ID" value="BBB33126.1"/>
    <property type="molecule type" value="Genomic_DNA"/>
</dbReference>
<proteinExistence type="predicted"/>
<dbReference type="NCBIfam" id="TIGR04085">
    <property type="entry name" value="rSAM_more_4Fe4S"/>
    <property type="match status" value="1"/>
</dbReference>
<dbReference type="InterPro" id="IPR007197">
    <property type="entry name" value="rSAM"/>
</dbReference>
<evidence type="ECO:0000256" key="3">
    <source>
        <dbReference type="ARBA" id="ARBA00022691"/>
    </source>
</evidence>
<dbReference type="PANTHER" id="PTHR11228:SF7">
    <property type="entry name" value="PQQA PEPTIDE CYCLASE"/>
    <property type="match status" value="1"/>
</dbReference>
<dbReference type="AlphaFoldDB" id="A0A7R6PPW6"/>
<dbReference type="InterPro" id="IPR013785">
    <property type="entry name" value="Aldolase_TIM"/>
</dbReference>
<keyword evidence="2" id="KW-0004">4Fe-4S</keyword>
<dbReference type="SFLD" id="SFLDS00029">
    <property type="entry name" value="Radical_SAM"/>
    <property type="match status" value="1"/>
</dbReference>
<keyword evidence="5" id="KW-0408">Iron</keyword>
<keyword evidence="9" id="KW-1185">Reference proteome</keyword>
<dbReference type="CDD" id="cd01335">
    <property type="entry name" value="Radical_SAM"/>
    <property type="match status" value="1"/>
</dbReference>
<dbReference type="GO" id="GO:0003824">
    <property type="term" value="F:catalytic activity"/>
    <property type="evidence" value="ECO:0007669"/>
    <property type="project" value="InterPro"/>
</dbReference>
<evidence type="ECO:0000259" key="7">
    <source>
        <dbReference type="PROSITE" id="PS51918"/>
    </source>
</evidence>
<dbReference type="SFLD" id="SFLDG01386">
    <property type="entry name" value="main_SPASM_domain-containing"/>
    <property type="match status" value="1"/>
</dbReference>
<gene>
    <name evidence="8" type="ORF">TTHT_1640</name>
</gene>
<keyword evidence="4" id="KW-0479">Metal-binding</keyword>